<evidence type="ECO:0000256" key="3">
    <source>
        <dbReference type="ARBA" id="ARBA00022833"/>
    </source>
</evidence>
<feature type="region of interest" description="Disordered" evidence="5">
    <location>
        <begin position="645"/>
        <end position="740"/>
    </location>
</feature>
<feature type="region of interest" description="Disordered" evidence="5">
    <location>
        <begin position="1110"/>
        <end position="1140"/>
    </location>
</feature>
<feature type="compositionally biased region" description="Basic and acidic residues" evidence="5">
    <location>
        <begin position="716"/>
        <end position="726"/>
    </location>
</feature>
<feature type="region of interest" description="Disordered" evidence="5">
    <location>
        <begin position="1406"/>
        <end position="1425"/>
    </location>
</feature>
<dbReference type="VEuPathDB" id="VectorBase:SSCA007957"/>
<evidence type="ECO:0000256" key="4">
    <source>
        <dbReference type="SAM" id="Coils"/>
    </source>
</evidence>
<dbReference type="EMBL" id="JXLN01014112">
    <property type="protein sequence ID" value="KPM09811.1"/>
    <property type="molecule type" value="Genomic_DNA"/>
</dbReference>
<dbReference type="PANTHER" id="PTHR22619:SF1">
    <property type="entry name" value="ZINC FINGER SWIM DOMAIN-CONTAINING PROTEIN 8"/>
    <property type="match status" value="1"/>
</dbReference>
<gene>
    <name evidence="6" type="ORF">QR98_0083560</name>
</gene>
<feature type="compositionally biased region" description="Basic and acidic residues" evidence="5">
    <location>
        <begin position="645"/>
        <end position="662"/>
    </location>
</feature>
<organism evidence="6 7">
    <name type="scientific">Sarcoptes scabiei</name>
    <name type="common">Itch mite</name>
    <name type="synonym">Acarus scabiei</name>
    <dbReference type="NCBI Taxonomy" id="52283"/>
    <lineage>
        <taxon>Eukaryota</taxon>
        <taxon>Metazoa</taxon>
        <taxon>Ecdysozoa</taxon>
        <taxon>Arthropoda</taxon>
        <taxon>Chelicerata</taxon>
        <taxon>Arachnida</taxon>
        <taxon>Acari</taxon>
        <taxon>Acariformes</taxon>
        <taxon>Sarcoptiformes</taxon>
        <taxon>Astigmata</taxon>
        <taxon>Psoroptidia</taxon>
        <taxon>Sarcoptoidea</taxon>
        <taxon>Sarcoptidae</taxon>
        <taxon>Sarcoptinae</taxon>
        <taxon>Sarcoptes</taxon>
    </lineage>
</organism>
<feature type="compositionally biased region" description="Polar residues" evidence="5">
    <location>
        <begin position="39"/>
        <end position="60"/>
    </location>
</feature>
<feature type="region of interest" description="Disordered" evidence="5">
    <location>
        <begin position="1"/>
        <end position="62"/>
    </location>
</feature>
<feature type="compositionally biased region" description="Polar residues" evidence="5">
    <location>
        <begin position="727"/>
        <end position="740"/>
    </location>
</feature>
<dbReference type="OrthoDB" id="10013584at2759"/>
<feature type="compositionally biased region" description="Basic and acidic residues" evidence="5">
    <location>
        <begin position="693"/>
        <end position="708"/>
    </location>
</feature>
<dbReference type="Pfam" id="PF25572">
    <property type="entry name" value="TPR_ZSWIM8"/>
    <property type="match status" value="1"/>
</dbReference>
<dbReference type="Pfam" id="PF21055">
    <property type="entry name" value="ZSWIM4-8_C"/>
    <property type="match status" value="1"/>
</dbReference>
<keyword evidence="1" id="KW-0479">Metal-binding</keyword>
<sequence length="1900" mass="213943">MTDVFSFGDSSPAEQFDDDSWMSEPESICNNWRGWKKTPNGSNNEHRTTNSQNETLSNAGNFFVDGVSSNTVPAEPIVSVRNRNDRLSDFNNASLSNQSSSSLQNENNLSSKSNAQLLNLLLDSSESGKIPSLTELTARVVARHISFEVVERVCSPVPEQLQLLIAYWSFPDNEEDIRLYSCLANGSADEFQKGESFYQCQSVDGPLQIGFHLSATVSALSKTFTVAVTFDRRRITSCNCTCASPSSWCSHVVAVCLHRIYQPRSIRLRAPVSESLSRLTRDQLQKFAQYLISESPQQILPSAQRLLDDLLMNENSDINKVRGAPDPTAGAPANEQTKWCLDEIQLHENIRKIVIKLCIPSPMVYSDVNYLSSTAPPAAAEWTSLLRPLRGREPEGLWNLLSIVREMLRRHDRNAIPLLRILTEELLACDQIVIWWFFSNVSLQRGFSNTAQTNNTNGGSNNRSIHSNIYAPQHACCSLCDEIVVLWRLVTLNPAHSKKDTKTLFEQLKEYHLKILTVIYRFKPSTSIASIQSTSKSNTTDNSLLNGEFKKQNDLEIFSGFKPAMVSCLIDWDNYPISGITHQNNNHIFYESSLHEQLNSVNHAISSTLISLRIDPEVLWNSKRNQSYYDNENIERFNEPTKNVNEEIKKRSSIHDSNRSKDDDSEDSGNNDIWDSYFEEPSDDENLFNKNSVIDKKTEEGPRDRKESFSNVSTQNEHRIESEKEISSANEESTQENSANLDEDYKIYIYNEDVEKVKHVNKSNDENLQYEPCLLSASIVKPLKDPFEISFARAEALYAHGHVAQACSLAIQLAVELLNNPPDFRIDVVSNDPQSNFTSNSSAINSRSSSYSKRTTRNRFNPTLHRISLSASTLLSRTSFICQVLSENEDSHLLAFKVGLFGLELVRPPASTKVLEVKLAHQEQELANMLRRIPLCPVALNVLREKARNLRDDQKKRLDLIMEKLLSKDTHHIFNVSNLNLNPNQTSNNVKIDTPYNSVYQNPSAEGLVSNFNNLSIENTVSQQIKSVNSDKPAEQSNENDLSSNTKLIAGQSESNLENTNSEISASSSDSFDSIQIAKKSTANCSRSNNDLTTTELTIDDDFDTIKSNARHQNVQSKTDDCKNDDDTKQSVKHLHPGLTKTSTNSNSYCNYINVFNSNSPMQLPYQINNPNNLSSNYKTSRFKGKRHYPIFPNQPSEASAHFMFELAKTLLAKAGGNNTTVLFTQPPTSQSCRPHRLLHMCSFQIGLYALGLHNAVSPNWLSRTYSSHVSWIICQAMEIGCQAIEFLIDTWEGHLTPSEAAALADRASRSQENSMIKAASQLALSCLPHAHALTPSEIQRALCQCKEQSSEMLERACLVVEQAGQGGGVYPEVLFDVARKWYQLYLKEKVDEFLPNDLPQFHNSKTEETEASEMFSAKDQSKVTEEKQSLSDIERSHATIPNINLNAHIVGQFDNGHIFSGQTDSPFYSSILSSPINGIFHSDLNQILMLQHQANPTNHSLQTQNIFYTPRPYIGNAVPNARYVQCRNYNAIELNRSFYSANQTLNSYSNVTDFNQPGSSMVQTSRPSFIGQYYAPIPGSSNSFISTPPSLLNNTLITPQPNVPTIYAYDNNLYFQSNNGLRQTSANSNIAIPMSPYSYLSMRPSIGLMASQRQLRFYSVDSFGAKVPSDGNNTVNVKKENDLNNYQSDSNQSQNHCHNIQTNTTMNIISGPKQLNYMHAAYRVGMLAMDTLARRNHDERPQVKYAKTPSYGEDVKWLLYITKKLGSHYVQEFCLCALTAITSPFVLYEIILEASQSIYQSASNNSPYLQSIRSQIMTPLIQKCQQMFASCIYFQIMHITSSDYEEFISTLREARIAYQLLPGGNLMFNELLQSLKRTKTCKKGLWQQITAAMQRNESH</sequence>
<comment type="caution">
    <text evidence="6">The sequence shown here is derived from an EMBL/GenBank/DDBJ whole genome shotgun (WGS) entry which is preliminary data.</text>
</comment>
<name>A0A132AFN8_SARSC</name>
<protein>
    <submittedName>
        <fullName evidence="6">Uncharacterized protein</fullName>
    </submittedName>
</protein>
<evidence type="ECO:0000256" key="2">
    <source>
        <dbReference type="ARBA" id="ARBA00022771"/>
    </source>
</evidence>
<feature type="compositionally biased region" description="Acidic residues" evidence="5">
    <location>
        <begin position="677"/>
        <end position="686"/>
    </location>
</feature>
<dbReference type="Proteomes" id="UP000616769">
    <property type="component" value="Unassembled WGS sequence"/>
</dbReference>
<evidence type="ECO:0000256" key="5">
    <source>
        <dbReference type="SAM" id="MobiDB-lite"/>
    </source>
</evidence>
<dbReference type="InterPro" id="IPR007527">
    <property type="entry name" value="Znf_SWIM"/>
</dbReference>
<keyword evidence="4" id="KW-0175">Coiled coil</keyword>
<evidence type="ECO:0000256" key="1">
    <source>
        <dbReference type="ARBA" id="ARBA00022723"/>
    </source>
</evidence>
<reference evidence="6 7" key="1">
    <citation type="journal article" date="2015" name="Parasit. Vectors">
        <title>Draft genome of the scabies mite.</title>
        <authorList>
            <person name="Rider S.D.Jr."/>
            <person name="Morgan M.S."/>
            <person name="Arlian L.G."/>
        </authorList>
    </citation>
    <scope>NUCLEOTIDE SEQUENCE [LARGE SCALE GENOMIC DNA]</scope>
    <source>
        <strain evidence="6">Arlian Lab</strain>
    </source>
</reference>
<proteinExistence type="predicted"/>
<feature type="region of interest" description="Disordered" evidence="5">
    <location>
        <begin position="89"/>
        <end position="108"/>
    </location>
</feature>
<feature type="coiled-coil region" evidence="4">
    <location>
        <begin position="912"/>
        <end position="964"/>
    </location>
</feature>
<keyword evidence="2" id="KW-0863">Zinc-finger</keyword>
<feature type="compositionally biased region" description="Basic and acidic residues" evidence="5">
    <location>
        <begin position="1118"/>
        <end position="1130"/>
    </location>
</feature>
<dbReference type="GO" id="GO:0031462">
    <property type="term" value="C:Cul2-RING ubiquitin ligase complex"/>
    <property type="evidence" value="ECO:0007669"/>
    <property type="project" value="TreeGrafter"/>
</dbReference>
<evidence type="ECO:0000313" key="7">
    <source>
        <dbReference type="Proteomes" id="UP000616769"/>
    </source>
</evidence>
<accession>A0A132AFN8</accession>
<dbReference type="PANTHER" id="PTHR22619">
    <property type="entry name" value="ZINC FINGER SWIM DOMAIN CONTAINING PROTEIN 4, 5, 6"/>
    <property type="match status" value="1"/>
</dbReference>
<evidence type="ECO:0000313" key="6">
    <source>
        <dbReference type="EMBL" id="KPM09811.1"/>
    </source>
</evidence>
<keyword evidence="3" id="KW-0862">Zinc</keyword>
<dbReference type="InterPro" id="IPR048370">
    <property type="entry name" value="ZSWIM4-8_C"/>
</dbReference>
<feature type="region of interest" description="Disordered" evidence="5">
    <location>
        <begin position="1026"/>
        <end position="1045"/>
    </location>
</feature>
<dbReference type="GO" id="GO:0008270">
    <property type="term" value="F:zinc ion binding"/>
    <property type="evidence" value="ECO:0007669"/>
    <property type="project" value="UniProtKB-KW"/>
</dbReference>
<feature type="compositionally biased region" description="Low complexity" evidence="5">
    <location>
        <begin position="91"/>
        <end position="108"/>
    </location>
</feature>
<dbReference type="PROSITE" id="PS50966">
    <property type="entry name" value="ZF_SWIM"/>
    <property type="match status" value="1"/>
</dbReference>
<dbReference type="InterPro" id="IPR057945">
    <property type="entry name" value="TPR_ZSWIM8"/>
</dbReference>